<dbReference type="Gene3D" id="2.30.110.10">
    <property type="entry name" value="Electron Transport, Fmn-binding Protein, Chain A"/>
    <property type="match status" value="1"/>
</dbReference>
<feature type="domain" description="Pyridoxamine 5'-phosphate oxidase N-terminal" evidence="2">
    <location>
        <begin position="8"/>
        <end position="127"/>
    </location>
</feature>
<sequence>MPTIEISGKARDLLERPLFASLATTRPDGAPQVNPMWFVWDGEFLWFTHTTSRQKFRNVAHEPRVSISIYDPADPYHYIEVRGVVDRIDDDPDGALFTRLSERYGNGSVVPPDAKVRVAIAVRPTSIAGNATRGD</sequence>
<organism evidence="3 4">
    <name type="scientific">Nocardia wallacei</name>
    <dbReference type="NCBI Taxonomy" id="480035"/>
    <lineage>
        <taxon>Bacteria</taxon>
        <taxon>Bacillati</taxon>
        <taxon>Actinomycetota</taxon>
        <taxon>Actinomycetes</taxon>
        <taxon>Mycobacteriales</taxon>
        <taxon>Nocardiaceae</taxon>
        <taxon>Nocardia</taxon>
    </lineage>
</organism>
<keyword evidence="4" id="KW-1185">Reference proteome</keyword>
<evidence type="ECO:0000313" key="4">
    <source>
        <dbReference type="Proteomes" id="UP000516173"/>
    </source>
</evidence>
<dbReference type="InterPro" id="IPR052019">
    <property type="entry name" value="F420H2_bilvrd_red/Heme_oxyg"/>
</dbReference>
<evidence type="ECO:0000256" key="1">
    <source>
        <dbReference type="ARBA" id="ARBA00023002"/>
    </source>
</evidence>
<name>A0A7G1KP03_9NOCA</name>
<evidence type="ECO:0000259" key="2">
    <source>
        <dbReference type="Pfam" id="PF01243"/>
    </source>
</evidence>
<protein>
    <submittedName>
        <fullName evidence="3">PPOX class F420-dependent enzyme</fullName>
    </submittedName>
</protein>
<dbReference type="EMBL" id="AP023396">
    <property type="protein sequence ID" value="BCK56948.1"/>
    <property type="molecule type" value="Genomic_DNA"/>
</dbReference>
<dbReference type="InterPro" id="IPR011576">
    <property type="entry name" value="Pyridox_Oxase_N"/>
</dbReference>
<dbReference type="RefSeq" id="WP_187683925.1">
    <property type="nucleotide sequence ID" value="NZ_AP023396.1"/>
</dbReference>
<dbReference type="PANTHER" id="PTHR35176">
    <property type="entry name" value="HEME OXYGENASE HI_0854-RELATED"/>
    <property type="match status" value="1"/>
</dbReference>
<keyword evidence="1" id="KW-0560">Oxidoreductase</keyword>
<dbReference type="GO" id="GO:0005829">
    <property type="term" value="C:cytosol"/>
    <property type="evidence" value="ECO:0007669"/>
    <property type="project" value="TreeGrafter"/>
</dbReference>
<dbReference type="InterPro" id="IPR019920">
    <property type="entry name" value="F420-binding_dom_put"/>
</dbReference>
<accession>A0A7G1KP03</accession>
<dbReference type="GeneID" id="80349175"/>
<evidence type="ECO:0000313" key="3">
    <source>
        <dbReference type="EMBL" id="BCK56948.1"/>
    </source>
</evidence>
<dbReference type="NCBIfam" id="TIGR03618">
    <property type="entry name" value="Rv1155_F420"/>
    <property type="match status" value="1"/>
</dbReference>
<proteinExistence type="predicted"/>
<dbReference type="Proteomes" id="UP000516173">
    <property type="component" value="Chromosome"/>
</dbReference>
<dbReference type="SUPFAM" id="SSF50475">
    <property type="entry name" value="FMN-binding split barrel"/>
    <property type="match status" value="1"/>
</dbReference>
<reference evidence="3 4" key="1">
    <citation type="submission" date="2020-08" db="EMBL/GenBank/DDBJ databases">
        <title>Genome Sequencing of Nocardia wallacei strain FMUON74 and assembly.</title>
        <authorList>
            <person name="Toyokawa M."/>
            <person name="Uesaka K."/>
        </authorList>
    </citation>
    <scope>NUCLEOTIDE SEQUENCE [LARGE SCALE GENOMIC DNA]</scope>
    <source>
        <strain evidence="3 4">FMUON74</strain>
    </source>
</reference>
<dbReference type="GO" id="GO:0070967">
    <property type="term" value="F:coenzyme F420 binding"/>
    <property type="evidence" value="ECO:0007669"/>
    <property type="project" value="TreeGrafter"/>
</dbReference>
<dbReference type="GO" id="GO:0016627">
    <property type="term" value="F:oxidoreductase activity, acting on the CH-CH group of donors"/>
    <property type="evidence" value="ECO:0007669"/>
    <property type="project" value="TreeGrafter"/>
</dbReference>
<dbReference type="KEGG" id="nwl:NWFMUON74_47200"/>
<dbReference type="PANTHER" id="PTHR35176:SF6">
    <property type="entry name" value="HEME OXYGENASE HI_0854-RELATED"/>
    <property type="match status" value="1"/>
</dbReference>
<dbReference type="InterPro" id="IPR012349">
    <property type="entry name" value="Split_barrel_FMN-bd"/>
</dbReference>
<dbReference type="AlphaFoldDB" id="A0A7G1KP03"/>
<dbReference type="Pfam" id="PF01243">
    <property type="entry name" value="PNPOx_N"/>
    <property type="match status" value="1"/>
</dbReference>
<gene>
    <name evidence="3" type="ORF">NWFMUON74_47200</name>
</gene>